<evidence type="ECO:0000256" key="4">
    <source>
        <dbReference type="ARBA" id="ARBA00022691"/>
    </source>
</evidence>
<dbReference type="GO" id="GO:0032259">
    <property type="term" value="P:methylation"/>
    <property type="evidence" value="ECO:0007669"/>
    <property type="project" value="UniProtKB-KW"/>
</dbReference>
<dbReference type="PANTHER" id="PTHR46098">
    <property type="entry name" value="TRNA (CYTOSINE(38)-C(5))-METHYLTRANSFERASE"/>
    <property type="match status" value="1"/>
</dbReference>
<dbReference type="PANTHER" id="PTHR46098:SF1">
    <property type="entry name" value="TRNA (CYTOSINE(38)-C(5))-METHYLTRANSFERASE"/>
    <property type="match status" value="1"/>
</dbReference>
<evidence type="ECO:0000256" key="3">
    <source>
        <dbReference type="ARBA" id="ARBA00022679"/>
    </source>
</evidence>
<dbReference type="Gene3D" id="3.40.50.150">
    <property type="entry name" value="Vaccinia Virus protein VP39"/>
    <property type="match status" value="1"/>
</dbReference>
<dbReference type="SUPFAM" id="SSF53335">
    <property type="entry name" value="S-adenosyl-L-methionine-dependent methyltransferases"/>
    <property type="match status" value="1"/>
</dbReference>
<dbReference type="RefSeq" id="WP_106584492.1">
    <property type="nucleotide sequence ID" value="NZ_PYGA01000013.1"/>
</dbReference>
<dbReference type="Gene3D" id="3.90.120.10">
    <property type="entry name" value="DNA Methylase, subunit A, domain 2"/>
    <property type="match status" value="1"/>
</dbReference>
<dbReference type="GO" id="GO:0009307">
    <property type="term" value="P:DNA restriction-modification system"/>
    <property type="evidence" value="ECO:0007669"/>
    <property type="project" value="UniProtKB-KW"/>
</dbReference>
<reference evidence="6 7" key="1">
    <citation type="submission" date="2018-03" db="EMBL/GenBank/DDBJ databases">
        <title>Genomic Encyclopedia of Archaeal and Bacterial Type Strains, Phase II (KMG-II): from individual species to whole genera.</title>
        <authorList>
            <person name="Goeker M."/>
        </authorList>
    </citation>
    <scope>NUCLEOTIDE SEQUENCE [LARGE SCALE GENOMIC DNA]</scope>
    <source>
        <strain evidence="6 7">DSM 45312</strain>
    </source>
</reference>
<evidence type="ECO:0000256" key="2">
    <source>
        <dbReference type="ARBA" id="ARBA00022603"/>
    </source>
</evidence>
<gene>
    <name evidence="6" type="ORF">CLV63_113218</name>
</gene>
<keyword evidence="5" id="KW-0680">Restriction system</keyword>
<keyword evidence="4" id="KW-0949">S-adenosyl-L-methionine</keyword>
<sequence length="561" mass="61278">MTLTLLDEFCGLGGSTAGAVAVPGVRAAFAANHNPQALESHQANHPETEHWCGDVQKVNVADTFPRADLFWSSPACPDWTDAKGVKRTFDTANQLALWKEEPSAEEMRAMRSRALMEEVVIYLRAMHRKGAPVLAGVVENVVQCRRWAEWDRWVREIRALGYAVRAIALNSMHARGRRSPRCPQSRDRLYVAYWRTALGRAPDWDKWLRPRAHCPACDATVDALQVFKKPGADMGRYRQQYLYRCPRAACRHQAVEPAVLPAAAAIDWSVPGTRIGDRPRTKKAPDGLTPKTLARIRAGLERYARPITLEAAGHTFERRPGVRTRPVDRPVTTQTTTATKALAAPPLLVPAGGTWRTEAIPVDAPMPARTTRESDGIAVPPFIAELRGGACDARPVTEALGTVTASGNHHGLVHTEAAVIMRNNTARGDAAHLSTPVSEPLRALTAAGHQSLVRYDPLLVPYYRTGTAHPADEPLGALSTRDRYGLAEGRAGIDLDDVLFRMLTPREIQAAMAFTPDYRVLAEKQGDQVRLLGNAVTPPVSEVLISALVEAITGEALTPAV</sequence>
<dbReference type="AlphaFoldDB" id="A0A2P8DFR3"/>
<dbReference type="EMBL" id="PYGA01000013">
    <property type="protein sequence ID" value="PSK96055.1"/>
    <property type="molecule type" value="Genomic_DNA"/>
</dbReference>
<accession>A0A2P8DFR3</accession>
<keyword evidence="7" id="KW-1185">Reference proteome</keyword>
<dbReference type="PROSITE" id="PS00095">
    <property type="entry name" value="C5_MTASE_2"/>
    <property type="match status" value="1"/>
</dbReference>
<dbReference type="OrthoDB" id="9813719at2"/>
<protein>
    <recommendedName>
        <fullName evidence="1">DNA (cytosine-5-)-methyltransferase</fullName>
        <ecNumber evidence="1">2.1.1.37</ecNumber>
    </recommendedName>
</protein>
<dbReference type="InterPro" id="IPR031303">
    <property type="entry name" value="C5_meth_CS"/>
</dbReference>
<organism evidence="6 7">
    <name type="scientific">Murinocardiopsis flavida</name>
    <dbReference type="NCBI Taxonomy" id="645275"/>
    <lineage>
        <taxon>Bacteria</taxon>
        <taxon>Bacillati</taxon>
        <taxon>Actinomycetota</taxon>
        <taxon>Actinomycetes</taxon>
        <taxon>Streptosporangiales</taxon>
        <taxon>Nocardiopsidaceae</taxon>
        <taxon>Murinocardiopsis</taxon>
    </lineage>
</organism>
<name>A0A2P8DFR3_9ACTN</name>
<proteinExistence type="predicted"/>
<dbReference type="InterPro" id="IPR050750">
    <property type="entry name" value="C5-MTase"/>
</dbReference>
<comment type="caution">
    <text evidence="6">The sequence shown here is derived from an EMBL/GenBank/DDBJ whole genome shotgun (WGS) entry which is preliminary data.</text>
</comment>
<evidence type="ECO:0000313" key="6">
    <source>
        <dbReference type="EMBL" id="PSK96055.1"/>
    </source>
</evidence>
<keyword evidence="3 6" id="KW-0808">Transferase</keyword>
<dbReference type="EC" id="2.1.1.37" evidence="1"/>
<dbReference type="InterPro" id="IPR029063">
    <property type="entry name" value="SAM-dependent_MTases_sf"/>
</dbReference>
<evidence type="ECO:0000256" key="5">
    <source>
        <dbReference type="ARBA" id="ARBA00022747"/>
    </source>
</evidence>
<evidence type="ECO:0000256" key="1">
    <source>
        <dbReference type="ARBA" id="ARBA00011975"/>
    </source>
</evidence>
<dbReference type="GO" id="GO:0003886">
    <property type="term" value="F:DNA (cytosine-5-)-methyltransferase activity"/>
    <property type="evidence" value="ECO:0007669"/>
    <property type="project" value="UniProtKB-EC"/>
</dbReference>
<keyword evidence="2 6" id="KW-0489">Methyltransferase</keyword>
<dbReference type="Pfam" id="PF00145">
    <property type="entry name" value="DNA_methylase"/>
    <property type="match status" value="1"/>
</dbReference>
<dbReference type="InterPro" id="IPR001525">
    <property type="entry name" value="C5_MeTfrase"/>
</dbReference>
<dbReference type="Proteomes" id="UP000240542">
    <property type="component" value="Unassembled WGS sequence"/>
</dbReference>
<evidence type="ECO:0000313" key="7">
    <source>
        <dbReference type="Proteomes" id="UP000240542"/>
    </source>
</evidence>